<sequence length="68" mass="7704">MFGNIILIRYFGAQGVLLATGVGADASVSANKLQNDQIFVLKEFRQLFVEPIWTNDRRLCSWFPVKVT</sequence>
<dbReference type="AlphaFoldDB" id="A0A158EIY9"/>
<dbReference type="EMBL" id="FCOX02000113">
    <property type="protein sequence ID" value="SAL06366.1"/>
    <property type="molecule type" value="Genomic_DNA"/>
</dbReference>
<protein>
    <submittedName>
        <fullName evidence="1">Uncharacterized protein</fullName>
    </submittedName>
</protein>
<dbReference type="Proteomes" id="UP000071859">
    <property type="component" value="Unassembled WGS sequence"/>
</dbReference>
<proteinExistence type="predicted"/>
<gene>
    <name evidence="1" type="ORF">AWB78_08033</name>
</gene>
<name>A0A158EIY9_9BURK</name>
<evidence type="ECO:0000313" key="2">
    <source>
        <dbReference type="Proteomes" id="UP000071859"/>
    </source>
</evidence>
<evidence type="ECO:0000313" key="1">
    <source>
        <dbReference type="EMBL" id="SAL06366.1"/>
    </source>
</evidence>
<reference evidence="1" key="1">
    <citation type="submission" date="2016-01" db="EMBL/GenBank/DDBJ databases">
        <authorList>
            <person name="Peeters C."/>
        </authorList>
    </citation>
    <scope>NUCLEOTIDE SEQUENCE</scope>
    <source>
        <strain evidence="1">LMG 29321</strain>
    </source>
</reference>
<comment type="caution">
    <text evidence="1">The sequence shown here is derived from an EMBL/GenBank/DDBJ whole genome shotgun (WGS) entry which is preliminary data.</text>
</comment>
<keyword evidence="2" id="KW-1185">Reference proteome</keyword>
<organism evidence="1 2">
    <name type="scientific">Caballeronia calidae</name>
    <dbReference type="NCBI Taxonomy" id="1777139"/>
    <lineage>
        <taxon>Bacteria</taxon>
        <taxon>Pseudomonadati</taxon>
        <taxon>Pseudomonadota</taxon>
        <taxon>Betaproteobacteria</taxon>
        <taxon>Burkholderiales</taxon>
        <taxon>Burkholderiaceae</taxon>
        <taxon>Caballeronia</taxon>
    </lineage>
</organism>
<accession>A0A158EIY9</accession>
<dbReference type="RefSeq" id="WP_062612267.1">
    <property type="nucleotide sequence ID" value="NZ_FCOX02000113.1"/>
</dbReference>